<feature type="chain" id="PRO_5021288523" description="Protein CPL1-like domain-containing protein" evidence="2">
    <location>
        <begin position="26"/>
        <end position="205"/>
    </location>
</feature>
<dbReference type="AlphaFoldDB" id="A0A4Y7TY37"/>
<gene>
    <name evidence="4" type="ORF">FA13DRAFT_1724675</name>
</gene>
<dbReference type="STRING" id="71717.A0A4Y7TY37"/>
<feature type="region of interest" description="Disordered" evidence="1">
    <location>
        <begin position="40"/>
        <end position="103"/>
    </location>
</feature>
<organism evidence="4 5">
    <name type="scientific">Coprinellus micaceus</name>
    <name type="common">Glistening ink-cap mushroom</name>
    <name type="synonym">Coprinus micaceus</name>
    <dbReference type="NCBI Taxonomy" id="71717"/>
    <lineage>
        <taxon>Eukaryota</taxon>
        <taxon>Fungi</taxon>
        <taxon>Dikarya</taxon>
        <taxon>Basidiomycota</taxon>
        <taxon>Agaricomycotina</taxon>
        <taxon>Agaricomycetes</taxon>
        <taxon>Agaricomycetidae</taxon>
        <taxon>Agaricales</taxon>
        <taxon>Agaricineae</taxon>
        <taxon>Psathyrellaceae</taxon>
        <taxon>Coprinellus</taxon>
    </lineage>
</organism>
<dbReference type="PANTHER" id="PTHR35192">
    <property type="entry name" value="PROTEIN, PUTATIVE-RELATED"/>
    <property type="match status" value="1"/>
</dbReference>
<sequence length="205" mass="21232">MAQLSMKKFALIAFALALAAEGASTAKMATDAALRGHDAPRLVSRTGSGSGNQGGNTDYQGGKGSNQGENGPTKSGGQSFPRPSGRPHSKRSKNRDNNVDSNPMLIAKSVCPDNLFGCPIAEGGSLSSLPSDIATWFTEGFECFDLENDLRACGGCASMNKVHDCTSIPGADSVTCEAGKCIVQTCAKGFTLDEDDNNCVASQSQ</sequence>
<dbReference type="EMBL" id="QPFP01000002">
    <property type="protein sequence ID" value="TEB38738.1"/>
    <property type="molecule type" value="Genomic_DNA"/>
</dbReference>
<keyword evidence="2" id="KW-0732">Signal</keyword>
<feature type="signal peptide" evidence="2">
    <location>
        <begin position="1"/>
        <end position="25"/>
    </location>
</feature>
<feature type="domain" description="Protein CPL1-like" evidence="3">
    <location>
        <begin position="141"/>
        <end position="200"/>
    </location>
</feature>
<comment type="caution">
    <text evidence="4">The sequence shown here is derived from an EMBL/GenBank/DDBJ whole genome shotgun (WGS) entry which is preliminary data.</text>
</comment>
<evidence type="ECO:0000313" key="4">
    <source>
        <dbReference type="EMBL" id="TEB38738.1"/>
    </source>
</evidence>
<reference evidence="4 5" key="1">
    <citation type="journal article" date="2019" name="Nat. Ecol. Evol.">
        <title>Megaphylogeny resolves global patterns of mushroom evolution.</title>
        <authorList>
            <person name="Varga T."/>
            <person name="Krizsan K."/>
            <person name="Foldi C."/>
            <person name="Dima B."/>
            <person name="Sanchez-Garcia M."/>
            <person name="Sanchez-Ramirez S."/>
            <person name="Szollosi G.J."/>
            <person name="Szarkandi J.G."/>
            <person name="Papp V."/>
            <person name="Albert L."/>
            <person name="Andreopoulos W."/>
            <person name="Angelini C."/>
            <person name="Antonin V."/>
            <person name="Barry K.W."/>
            <person name="Bougher N.L."/>
            <person name="Buchanan P."/>
            <person name="Buyck B."/>
            <person name="Bense V."/>
            <person name="Catcheside P."/>
            <person name="Chovatia M."/>
            <person name="Cooper J."/>
            <person name="Damon W."/>
            <person name="Desjardin D."/>
            <person name="Finy P."/>
            <person name="Geml J."/>
            <person name="Haridas S."/>
            <person name="Hughes K."/>
            <person name="Justo A."/>
            <person name="Karasinski D."/>
            <person name="Kautmanova I."/>
            <person name="Kiss B."/>
            <person name="Kocsube S."/>
            <person name="Kotiranta H."/>
            <person name="LaButti K.M."/>
            <person name="Lechner B.E."/>
            <person name="Liimatainen K."/>
            <person name="Lipzen A."/>
            <person name="Lukacs Z."/>
            <person name="Mihaltcheva S."/>
            <person name="Morgado L.N."/>
            <person name="Niskanen T."/>
            <person name="Noordeloos M.E."/>
            <person name="Ohm R.A."/>
            <person name="Ortiz-Santana B."/>
            <person name="Ovrebo C."/>
            <person name="Racz N."/>
            <person name="Riley R."/>
            <person name="Savchenko A."/>
            <person name="Shiryaev A."/>
            <person name="Soop K."/>
            <person name="Spirin V."/>
            <person name="Szebenyi C."/>
            <person name="Tomsovsky M."/>
            <person name="Tulloss R.E."/>
            <person name="Uehling J."/>
            <person name="Grigoriev I.V."/>
            <person name="Vagvolgyi C."/>
            <person name="Papp T."/>
            <person name="Martin F.M."/>
            <person name="Miettinen O."/>
            <person name="Hibbett D.S."/>
            <person name="Nagy L.G."/>
        </authorList>
    </citation>
    <scope>NUCLEOTIDE SEQUENCE [LARGE SCALE GENOMIC DNA]</scope>
    <source>
        <strain evidence="4 5">FP101781</strain>
    </source>
</reference>
<feature type="compositionally biased region" description="Polar residues" evidence="1">
    <location>
        <begin position="66"/>
        <end position="78"/>
    </location>
</feature>
<dbReference type="Proteomes" id="UP000298030">
    <property type="component" value="Unassembled WGS sequence"/>
</dbReference>
<keyword evidence="5" id="KW-1185">Reference proteome</keyword>
<evidence type="ECO:0000256" key="1">
    <source>
        <dbReference type="SAM" id="MobiDB-lite"/>
    </source>
</evidence>
<dbReference type="PANTHER" id="PTHR35192:SF2">
    <property type="entry name" value="APPLE DOMAIN-CONTAINING PROTEIN"/>
    <property type="match status" value="1"/>
</dbReference>
<evidence type="ECO:0000313" key="5">
    <source>
        <dbReference type="Proteomes" id="UP000298030"/>
    </source>
</evidence>
<dbReference type="InterPro" id="IPR038955">
    <property type="entry name" value="PriA/CPL1_fungi"/>
</dbReference>
<name>A0A4Y7TY37_COPMI</name>
<evidence type="ECO:0000256" key="2">
    <source>
        <dbReference type="SAM" id="SignalP"/>
    </source>
</evidence>
<dbReference type="InterPro" id="IPR048661">
    <property type="entry name" value="CPL1-like"/>
</dbReference>
<protein>
    <recommendedName>
        <fullName evidence="3">Protein CPL1-like domain-containing protein</fullName>
    </recommendedName>
</protein>
<dbReference type="OrthoDB" id="439917at2759"/>
<accession>A0A4Y7TY37</accession>
<dbReference type="Pfam" id="PF21671">
    <property type="entry name" value="CPL1-like"/>
    <property type="match status" value="1"/>
</dbReference>
<proteinExistence type="predicted"/>
<evidence type="ECO:0000259" key="3">
    <source>
        <dbReference type="Pfam" id="PF21671"/>
    </source>
</evidence>